<dbReference type="EMBL" id="FP929055">
    <property type="protein sequence ID" value="CBL26298.1"/>
    <property type="molecule type" value="Genomic_DNA"/>
</dbReference>
<accession>D4M4Y6</accession>
<reference evidence="1 2" key="2">
    <citation type="submission" date="2010-03" db="EMBL/GenBank/DDBJ databases">
        <authorList>
            <person name="Pajon A."/>
        </authorList>
    </citation>
    <scope>NUCLEOTIDE SEQUENCE [LARGE SCALE GENOMIC DNA]</scope>
    <source>
        <strain evidence="1 2">L2-14</strain>
    </source>
</reference>
<gene>
    <name evidence="1" type="ORF">RTO_17270</name>
</gene>
<proteinExistence type="predicted"/>
<sequence length="36" mass="4203">MISYLDGNKKGRKKQDKIDFRVKQGRIKVLLIEVKG</sequence>
<dbReference type="HOGENOM" id="CLU_3358275_0_0_9"/>
<dbReference type="KEGG" id="rto:RTO_17270"/>
<name>D4M4Y6_9FIRM</name>
<evidence type="ECO:0000313" key="2">
    <source>
        <dbReference type="Proteomes" id="UP000008956"/>
    </source>
</evidence>
<dbReference type="Proteomes" id="UP000008956">
    <property type="component" value="Chromosome"/>
</dbReference>
<reference evidence="1 2" key="1">
    <citation type="submission" date="2010-03" db="EMBL/GenBank/DDBJ databases">
        <title>The genome sequence of Ruminococcus torques L2-14.</title>
        <authorList>
            <consortium name="metaHIT consortium -- http://www.metahit.eu/"/>
            <person name="Pajon A."/>
            <person name="Turner K."/>
            <person name="Parkhill J."/>
            <person name="Duncan S."/>
            <person name="Flint H."/>
        </authorList>
    </citation>
    <scope>NUCLEOTIDE SEQUENCE [LARGE SCALE GENOMIC DNA]</scope>
    <source>
        <strain evidence="1 2">L2-14</strain>
    </source>
</reference>
<evidence type="ECO:0000313" key="1">
    <source>
        <dbReference type="EMBL" id="CBL26298.1"/>
    </source>
</evidence>
<protein>
    <submittedName>
        <fullName evidence="1">Uncharacterized protein</fullName>
    </submittedName>
</protein>
<organism evidence="1 2">
    <name type="scientific">[Ruminococcus] torques L2-14</name>
    <dbReference type="NCBI Taxonomy" id="657313"/>
    <lineage>
        <taxon>Bacteria</taxon>
        <taxon>Bacillati</taxon>
        <taxon>Bacillota</taxon>
        <taxon>Clostridia</taxon>
        <taxon>Lachnospirales</taxon>
        <taxon>Lachnospiraceae</taxon>
        <taxon>Mediterraneibacter</taxon>
    </lineage>
</organism>
<dbReference type="AlphaFoldDB" id="D4M4Y6"/>